<dbReference type="EMBL" id="KZ819978">
    <property type="protein sequence ID" value="PWN50026.1"/>
    <property type="molecule type" value="Genomic_DNA"/>
</dbReference>
<protein>
    <submittedName>
        <fullName evidence="1">PMT4-dolichyl-phosphate-mannose--protein O-mannosyltransferase</fullName>
    </submittedName>
</protein>
<accession>A0ACD0NW72</accession>
<evidence type="ECO:0000313" key="1">
    <source>
        <dbReference type="EMBL" id="PWN50026.1"/>
    </source>
</evidence>
<keyword evidence="2" id="KW-1185">Reference proteome</keyword>
<proteinExistence type="predicted"/>
<organism evidence="1 2">
    <name type="scientific">Violaceomyces palustris</name>
    <dbReference type="NCBI Taxonomy" id="1673888"/>
    <lineage>
        <taxon>Eukaryota</taxon>
        <taxon>Fungi</taxon>
        <taxon>Dikarya</taxon>
        <taxon>Basidiomycota</taxon>
        <taxon>Ustilaginomycotina</taxon>
        <taxon>Ustilaginomycetes</taxon>
        <taxon>Violaceomycetales</taxon>
        <taxon>Violaceomycetaceae</taxon>
        <taxon>Violaceomyces</taxon>
    </lineage>
</organism>
<name>A0ACD0NW72_9BASI</name>
<reference evidence="1 2" key="1">
    <citation type="journal article" date="2018" name="Mol. Biol. Evol.">
        <title>Broad Genomic Sampling Reveals a Smut Pathogenic Ancestry of the Fungal Clade Ustilaginomycotina.</title>
        <authorList>
            <person name="Kijpornyongpan T."/>
            <person name="Mondo S.J."/>
            <person name="Barry K."/>
            <person name="Sandor L."/>
            <person name="Lee J."/>
            <person name="Lipzen A."/>
            <person name="Pangilinan J."/>
            <person name="LaButti K."/>
            <person name="Hainaut M."/>
            <person name="Henrissat B."/>
            <person name="Grigoriev I.V."/>
            <person name="Spatafora J.W."/>
            <person name="Aime M.C."/>
        </authorList>
    </citation>
    <scope>NUCLEOTIDE SEQUENCE [LARGE SCALE GENOMIC DNA]</scope>
    <source>
        <strain evidence="1 2">SA 807</strain>
    </source>
</reference>
<evidence type="ECO:0000313" key="2">
    <source>
        <dbReference type="Proteomes" id="UP000245626"/>
    </source>
</evidence>
<gene>
    <name evidence="1" type="ORF">IE53DRAFT_387707</name>
</gene>
<dbReference type="Proteomes" id="UP000245626">
    <property type="component" value="Unassembled WGS sequence"/>
</dbReference>
<sequence>MDPTRSQQTRSRKQAAAPATPLPTEAIQRSEFAVLNPDGKHESDKDGGDETKYRPHAVALPESAHKSVQDFPLMAALLVAALALRFYKIWNPAEVVFDEVHFGKFAGYYIRREYYFDVHPPLAKLLNALAGYLAGFDGKFEFDNIGDSYITNKVPYIKMRALPAIIGSLQVPLLYAIMRESGYPTTIGAFSACLLLFDNAHIAQDRLILLDAPLILFMMLSLYSYIKFYKLRYNEFTASWWTWLVATGVNLALTMSCKMVGLFTFMTIGTAVALDLWRLLDIRRGIPMEHIAKHFFARAFALIILPFCVYLFWFWVHFAILIKSGTGDAFMSSQFQQTLTGNPMLSESREIHYLDKVTMVHKNTKAYLHSHLDKYPLRYDDGRISSNGQQVTGYPHNDTNNIWEIIPVKPLSDEPGADRAVRHKDQIRLLHVNTNSFLLAHDVASPLMATNEEFTTVPSNDTSRYGDTLFEFHLDDASEGSKKAWKSKSGWFRLIHVATRVSMWTHPEPLPEWGYKQQEINGNKNAMEKTAIWFVEDLYPDPTASDYEERSKPPPPRKVVPMSFFKKFFELQLQMLQQNAGLTQSHPYATGPINWPFLLQGISFWTSTESQRQIYMIGNLVSWWGSILSISVFVGIMGADLLARRRGIYPIPSAVRNRLHNSVGFFVGAWAFHYLPFFLMSRQLFIHHYLPAHVCACMVAGGVFNFVATETINYPLSKPGPLLRPNMLRPRMINTLPRPVKAVAGVFVTALILTFWWLAPLTYGDPELTSAQVHSRRLLSSWTLHFAK</sequence>